<evidence type="ECO:0000256" key="6">
    <source>
        <dbReference type="PIRSR" id="PIRSR001221-2"/>
    </source>
</evidence>
<accession>A0A2T0ACU1</accession>
<dbReference type="SUPFAM" id="SSF75304">
    <property type="entry name" value="Amidase signature (AS) enzymes"/>
    <property type="match status" value="1"/>
</dbReference>
<evidence type="ECO:0000256" key="5">
    <source>
        <dbReference type="PIRSR" id="PIRSR001221-1"/>
    </source>
</evidence>
<name>A0A2T0ACU1_RHOTO</name>
<dbReference type="PROSITE" id="PS00571">
    <property type="entry name" value="AMIDASES"/>
    <property type="match status" value="1"/>
</dbReference>
<comment type="catalytic activity">
    <reaction evidence="1">
        <text>a monocarboxylic acid amide + H2O = a monocarboxylate + NH4(+)</text>
        <dbReference type="Rhea" id="RHEA:12020"/>
        <dbReference type="ChEBI" id="CHEBI:15377"/>
        <dbReference type="ChEBI" id="CHEBI:28938"/>
        <dbReference type="ChEBI" id="CHEBI:35757"/>
        <dbReference type="ChEBI" id="CHEBI:83628"/>
        <dbReference type="EC" id="3.5.1.4"/>
    </reaction>
</comment>
<dbReference type="EMBL" id="LCTV02000003">
    <property type="protein sequence ID" value="PRQ75820.1"/>
    <property type="molecule type" value="Genomic_DNA"/>
</dbReference>
<dbReference type="PANTHER" id="PTHR46072:SF2">
    <property type="entry name" value="AMIDASE (EUROFUNG)"/>
    <property type="match status" value="1"/>
</dbReference>
<feature type="binding site" evidence="6">
    <location>
        <position position="210"/>
    </location>
    <ligand>
        <name>substrate</name>
    </ligand>
</feature>
<feature type="binding site" evidence="6">
    <location>
        <begin position="231"/>
        <end position="234"/>
    </location>
    <ligand>
        <name>substrate</name>
    </ligand>
</feature>
<evidence type="ECO:0000256" key="2">
    <source>
        <dbReference type="ARBA" id="ARBA00009199"/>
    </source>
</evidence>
<feature type="domain" description="Amidase" evidence="7">
    <location>
        <begin position="78"/>
        <end position="539"/>
    </location>
</feature>
<dbReference type="PANTHER" id="PTHR46072">
    <property type="entry name" value="AMIDASE-RELATED-RELATED"/>
    <property type="match status" value="1"/>
</dbReference>
<dbReference type="InterPro" id="IPR023631">
    <property type="entry name" value="Amidase_dom"/>
</dbReference>
<gene>
    <name evidence="8" type="ORF">AAT19DRAFT_12842</name>
</gene>
<protein>
    <recommendedName>
        <fullName evidence="3">amidase</fullName>
        <ecNumber evidence="3">3.5.1.4</ecNumber>
    </recommendedName>
</protein>
<feature type="active site" description="Acyl-ester intermediate" evidence="5">
    <location>
        <position position="234"/>
    </location>
</feature>
<feature type="active site" description="Charge relay system" evidence="5">
    <location>
        <position position="210"/>
    </location>
</feature>
<feature type="binding site" evidence="6">
    <location>
        <position position="184"/>
    </location>
    <ligand>
        <name>substrate</name>
    </ligand>
</feature>
<dbReference type="EC" id="3.5.1.4" evidence="3"/>
<dbReference type="Pfam" id="PF01425">
    <property type="entry name" value="Amidase"/>
    <property type="match status" value="1"/>
</dbReference>
<organism evidence="8 9">
    <name type="scientific">Rhodotorula toruloides</name>
    <name type="common">Yeast</name>
    <name type="synonym">Rhodosporidium toruloides</name>
    <dbReference type="NCBI Taxonomy" id="5286"/>
    <lineage>
        <taxon>Eukaryota</taxon>
        <taxon>Fungi</taxon>
        <taxon>Dikarya</taxon>
        <taxon>Basidiomycota</taxon>
        <taxon>Pucciniomycotina</taxon>
        <taxon>Microbotryomycetes</taxon>
        <taxon>Sporidiobolales</taxon>
        <taxon>Sporidiobolaceae</taxon>
        <taxon>Rhodotorula</taxon>
    </lineage>
</organism>
<dbReference type="InterPro" id="IPR020556">
    <property type="entry name" value="Amidase_CS"/>
</dbReference>
<comment type="similarity">
    <text evidence="2">Belongs to the amidase family.</text>
</comment>
<dbReference type="GO" id="GO:0004040">
    <property type="term" value="F:amidase activity"/>
    <property type="evidence" value="ECO:0007669"/>
    <property type="project" value="UniProtKB-EC"/>
</dbReference>
<dbReference type="OrthoDB" id="6428749at2759"/>
<evidence type="ECO:0000256" key="1">
    <source>
        <dbReference type="ARBA" id="ARBA00001311"/>
    </source>
</evidence>
<dbReference type="InterPro" id="IPR036928">
    <property type="entry name" value="AS_sf"/>
</dbReference>
<evidence type="ECO:0000256" key="3">
    <source>
        <dbReference type="ARBA" id="ARBA00012922"/>
    </source>
</evidence>
<dbReference type="Proteomes" id="UP000239560">
    <property type="component" value="Unassembled WGS sequence"/>
</dbReference>
<dbReference type="AlphaFoldDB" id="A0A2T0ACU1"/>
<keyword evidence="4" id="KW-0378">Hydrolase</keyword>
<evidence type="ECO:0000313" key="9">
    <source>
        <dbReference type="Proteomes" id="UP000239560"/>
    </source>
</evidence>
<evidence type="ECO:0000313" key="8">
    <source>
        <dbReference type="EMBL" id="PRQ75820.1"/>
    </source>
</evidence>
<feature type="active site" description="Charge relay system" evidence="5">
    <location>
        <position position="135"/>
    </location>
</feature>
<reference evidence="8 9" key="1">
    <citation type="journal article" date="2018" name="Elife">
        <title>Functional genomics of lipid metabolism in the oleaginous yeast Rhodosporidium toruloides.</title>
        <authorList>
            <person name="Coradetti S.T."/>
            <person name="Pinel D."/>
            <person name="Geiselman G."/>
            <person name="Ito M."/>
            <person name="Mondo S."/>
            <person name="Reilly M.C."/>
            <person name="Cheng Y.F."/>
            <person name="Bauer S."/>
            <person name="Grigoriev I."/>
            <person name="Gladden J.M."/>
            <person name="Simmons B.A."/>
            <person name="Brem R."/>
            <person name="Arkin A.P."/>
            <person name="Skerker J.M."/>
        </authorList>
    </citation>
    <scope>NUCLEOTIDE SEQUENCE [LARGE SCALE GENOMIC DNA]</scope>
    <source>
        <strain evidence="8 9">NBRC 0880</strain>
    </source>
</reference>
<dbReference type="PIRSF" id="PIRSF001221">
    <property type="entry name" value="Amidase_fungi"/>
    <property type="match status" value="1"/>
</dbReference>
<evidence type="ECO:0000259" key="7">
    <source>
        <dbReference type="Pfam" id="PF01425"/>
    </source>
</evidence>
<evidence type="ECO:0000256" key="4">
    <source>
        <dbReference type="ARBA" id="ARBA00022801"/>
    </source>
</evidence>
<comment type="caution">
    <text evidence="8">The sequence shown here is derived from an EMBL/GenBank/DDBJ whole genome shotgun (WGS) entry which is preliminary data.</text>
</comment>
<sequence>MPSVDSKDWKSAADAKREAFKKQVDSYAYALPKVDSSTLDVSTVSLDGVMDPKHVQITNMEVGELVEKLQKGELKAVEVTKAFCHRAAIAHSLVNCLTEVYFDRAIKHAEELDEKFKQGGPVGPLQCVGLPISLKNQICVEGVESNMGYVGWIGRVPKKNSVLADCLVRSGAVLYCQTNIPQNLMSTECINAIYGRTVNGFNRNLSCGGSSGGEGALVGLRGSLLGFGSDIGGSIRVPSSFNGLYGLRGSYNRMPYGGADNSCQGLEAVSSVLGPLTTSVEGLQIVTKAVLAAEPWRKDPFVHYQPWRESVYQLEAHGGGKEKLCFAFAYSNGLVKPNPPYYRAMDMTRKALKAQGHKVIDWSFPEPEKCFDILSRVYGADSGEDIETECGRSGEPRMYGLCPPENPPRISVYQYWQLCYERRLFMATQIEAWEATESQTGTGRPVDAVIMPTSPYPSFRHDDQQDVSYTGVCNLNDWPTAVFPVTRVDPSVDKQQPAHNFHRDYPFDKINYERYDPEVFKNAPIGLQCIMRRGEDEAVIRVVEMVDAALKAQKKA</sequence>
<dbReference type="Gene3D" id="3.90.1300.10">
    <property type="entry name" value="Amidase signature (AS) domain"/>
    <property type="match status" value="1"/>
</dbReference>
<proteinExistence type="inferred from homology"/>